<name>A0ACC5YHC1_9TELE</name>
<comment type="caution">
    <text evidence="1">The sequence shown here is derived from an EMBL/GenBank/DDBJ whole genome shotgun (WGS) entry which is preliminary data.</text>
</comment>
<keyword evidence="2" id="KW-1185">Reference proteome</keyword>
<evidence type="ECO:0000313" key="1">
    <source>
        <dbReference type="EMBL" id="MCJ8734471.1"/>
    </source>
</evidence>
<reference evidence="1" key="1">
    <citation type="submission" date="2020-02" db="EMBL/GenBank/DDBJ databases">
        <title>Genome sequencing of the panga catfish, Pangasius djambal.</title>
        <authorList>
            <person name="Wen M."/>
            <person name="Zahm M."/>
            <person name="Roques C."/>
            <person name="Cabau C."/>
            <person name="Klopp C."/>
            <person name="Donnadieu C."/>
            <person name="Jouanno E."/>
            <person name="Avarre J.-C."/>
            <person name="Campet M."/>
            <person name="Ha T."/>
            <person name="Dugue R."/>
            <person name="Lampietro C."/>
            <person name="Louis A."/>
            <person name="Herpin A."/>
            <person name="Echchiki A."/>
            <person name="Berthelot C."/>
            <person name="Parey E."/>
            <person name="Roest-Crollius H."/>
            <person name="Braasch I."/>
            <person name="Postlethwait J.H."/>
            <person name="Bobe J."/>
            <person name="Montfort J."/>
            <person name="Bouchez O."/>
            <person name="Begum T."/>
            <person name="Schartl M."/>
            <person name="Gustiano R."/>
            <person name="Guiguen Y."/>
        </authorList>
    </citation>
    <scope>NUCLEOTIDE SEQUENCE</scope>
    <source>
        <strain evidence="1">Pdj_M5554</strain>
    </source>
</reference>
<protein>
    <submittedName>
        <fullName evidence="1">Uncharacterized protein</fullName>
    </submittedName>
</protein>
<evidence type="ECO:0000313" key="2">
    <source>
        <dbReference type="Proteomes" id="UP000830395"/>
    </source>
</evidence>
<dbReference type="EMBL" id="CM040981">
    <property type="protein sequence ID" value="MCJ8734471.1"/>
    <property type="molecule type" value="Genomic_DNA"/>
</dbReference>
<gene>
    <name evidence="1" type="ORF">PDJAM_G00235740</name>
</gene>
<sequence>MWKTNFDALNYREMLSRHRKRVTPDPPPHLTDIYPRSPHVHLAHNGTVEVNPVVADVHSAHPHVVEVGEDPFYTAGADRHASGITDPREHPSMGAGLASAFTHTHHQEEAGEEENLGPGVTDLQDERSGTSPALRSTLEHIVQQLDILTQTVAVLEERLTLTEDKLRECLDNQAVILEQMQQQDESHKETRGAEGPAV</sequence>
<proteinExistence type="predicted"/>
<dbReference type="Proteomes" id="UP000830395">
    <property type="component" value="Chromosome 7"/>
</dbReference>
<organism evidence="1 2">
    <name type="scientific">Pangasius djambal</name>
    <dbReference type="NCBI Taxonomy" id="1691987"/>
    <lineage>
        <taxon>Eukaryota</taxon>
        <taxon>Metazoa</taxon>
        <taxon>Chordata</taxon>
        <taxon>Craniata</taxon>
        <taxon>Vertebrata</taxon>
        <taxon>Euteleostomi</taxon>
        <taxon>Actinopterygii</taxon>
        <taxon>Neopterygii</taxon>
        <taxon>Teleostei</taxon>
        <taxon>Ostariophysi</taxon>
        <taxon>Siluriformes</taxon>
        <taxon>Pangasiidae</taxon>
        <taxon>Pangasius</taxon>
    </lineage>
</organism>
<accession>A0ACC5YHC1</accession>